<dbReference type="EMBL" id="CP046522">
    <property type="protein sequence ID" value="QGU93962.1"/>
    <property type="molecule type" value="Genomic_DNA"/>
</dbReference>
<keyword evidence="1" id="KW-0732">Signal</keyword>
<proteinExistence type="predicted"/>
<feature type="domain" description="FMN-binding" evidence="2">
    <location>
        <begin position="63"/>
        <end position="154"/>
    </location>
</feature>
<dbReference type="Pfam" id="PF04205">
    <property type="entry name" value="FMN_bind"/>
    <property type="match status" value="2"/>
</dbReference>
<dbReference type="InterPro" id="IPR007329">
    <property type="entry name" value="FMN-bd"/>
</dbReference>
<reference evidence="3 4" key="1">
    <citation type="submission" date="2019-12" db="EMBL/GenBank/DDBJ databases">
        <title>Genome sequenceing of Clostridium bovifaecis.</title>
        <authorList>
            <person name="Yao Y."/>
        </authorList>
    </citation>
    <scope>NUCLEOTIDE SEQUENCE [LARGE SCALE GENOMIC DNA]</scope>
    <source>
        <strain evidence="3 4">BXX</strain>
    </source>
</reference>
<evidence type="ECO:0000313" key="3">
    <source>
        <dbReference type="EMBL" id="QGU93962.1"/>
    </source>
</evidence>
<dbReference type="SMART" id="SM00900">
    <property type="entry name" value="FMN_bind"/>
    <property type="match status" value="2"/>
</dbReference>
<feature type="signal peptide" evidence="1">
    <location>
        <begin position="1"/>
        <end position="21"/>
    </location>
</feature>
<sequence>MKRRWLSVILASAIVSAGLFVGCGSKEEAAPTNTTKTETTTKTESALKDGKYKAEASDFDERGWKPFVEMEIKDGKIATVNFDYINKDGKFKSEDAEYNKNMEAKVKTGPAKYTKQLEDALVEKQDPATVDTIAGATHSVDNFKKLAGKAFENAKAGDTAVAKVVMGEENAAAALKDGKYKAEAKDFDDKGWKPFVEIEVKGGKIAAANFDYTNKEGKFKSEDAEYNKNMEAKVKTGPAKYTKQLEDALVEKQDPTKVDTVAGATHSVDNFRKLAGKALESAKTGDTAVTAVNMAE</sequence>
<organism evidence="3 4">
    <name type="scientific">Clostridium bovifaecis</name>
    <dbReference type="NCBI Taxonomy" id="2184719"/>
    <lineage>
        <taxon>Bacteria</taxon>
        <taxon>Bacillati</taxon>
        <taxon>Bacillota</taxon>
        <taxon>Clostridia</taxon>
        <taxon>Eubacteriales</taxon>
        <taxon>Clostridiaceae</taxon>
        <taxon>Clostridium</taxon>
    </lineage>
</organism>
<dbReference type="GO" id="GO:0010181">
    <property type="term" value="F:FMN binding"/>
    <property type="evidence" value="ECO:0007669"/>
    <property type="project" value="InterPro"/>
</dbReference>
<feature type="domain" description="FMN-binding" evidence="2">
    <location>
        <begin position="191"/>
        <end position="282"/>
    </location>
</feature>
<dbReference type="Proteomes" id="UP000422764">
    <property type="component" value="Chromosome"/>
</dbReference>
<gene>
    <name evidence="3" type="ORF">GOM49_01375</name>
</gene>
<evidence type="ECO:0000313" key="4">
    <source>
        <dbReference type="Proteomes" id="UP000422764"/>
    </source>
</evidence>
<feature type="chain" id="PRO_5039320742" evidence="1">
    <location>
        <begin position="22"/>
        <end position="296"/>
    </location>
</feature>
<dbReference type="PROSITE" id="PS51257">
    <property type="entry name" value="PROKAR_LIPOPROTEIN"/>
    <property type="match status" value="1"/>
</dbReference>
<dbReference type="AlphaFoldDB" id="A0A6I6EJG8"/>
<dbReference type="GO" id="GO:0016020">
    <property type="term" value="C:membrane"/>
    <property type="evidence" value="ECO:0007669"/>
    <property type="project" value="InterPro"/>
</dbReference>
<name>A0A6I6EJG8_9CLOT</name>
<evidence type="ECO:0000256" key="1">
    <source>
        <dbReference type="SAM" id="SignalP"/>
    </source>
</evidence>
<protein>
    <submittedName>
        <fullName evidence="3">FMN-binding protein</fullName>
    </submittedName>
</protein>
<keyword evidence="4" id="KW-1185">Reference proteome</keyword>
<evidence type="ECO:0000259" key="2">
    <source>
        <dbReference type="SMART" id="SM00900"/>
    </source>
</evidence>
<accession>A0A6I6EJG8</accession>
<dbReference type="Gene3D" id="3.90.1010.20">
    <property type="match status" value="2"/>
</dbReference>